<evidence type="ECO:0000313" key="2">
    <source>
        <dbReference type="EMBL" id="KAK2953641.1"/>
    </source>
</evidence>
<evidence type="ECO:0000256" key="1">
    <source>
        <dbReference type="SAM" id="MobiDB-lite"/>
    </source>
</evidence>
<sequence>MENGRTRLRIVSQRQLGQPPAEGSRCPILSWIDCAGDSCCHGNWEHLRKRSSLREGPHHPRLHHYVFSSDDRMPQQCPGITPSPEWGLNTPSPHVGHRL</sequence>
<proteinExistence type="predicted"/>
<organism evidence="2 3">
    <name type="scientific">Blattamonas nauphoetae</name>
    <dbReference type="NCBI Taxonomy" id="2049346"/>
    <lineage>
        <taxon>Eukaryota</taxon>
        <taxon>Metamonada</taxon>
        <taxon>Preaxostyla</taxon>
        <taxon>Oxymonadida</taxon>
        <taxon>Blattamonas</taxon>
    </lineage>
</organism>
<gene>
    <name evidence="2" type="ORF">BLNAU_11362</name>
</gene>
<reference evidence="2 3" key="1">
    <citation type="journal article" date="2022" name="bioRxiv">
        <title>Genomics of Preaxostyla Flagellates Illuminates Evolutionary Transitions and the Path Towards Mitochondrial Loss.</title>
        <authorList>
            <person name="Novak L.V.F."/>
            <person name="Treitli S.C."/>
            <person name="Pyrih J."/>
            <person name="Halakuc P."/>
            <person name="Pipaliya S.V."/>
            <person name="Vacek V."/>
            <person name="Brzon O."/>
            <person name="Soukal P."/>
            <person name="Eme L."/>
            <person name="Dacks J.B."/>
            <person name="Karnkowska A."/>
            <person name="Elias M."/>
            <person name="Hampl V."/>
        </authorList>
    </citation>
    <scope>NUCLEOTIDE SEQUENCE [LARGE SCALE GENOMIC DNA]</scope>
    <source>
        <strain evidence="2">NAU3</strain>
        <tissue evidence="2">Gut</tissue>
    </source>
</reference>
<keyword evidence="3" id="KW-1185">Reference proteome</keyword>
<protein>
    <submittedName>
        <fullName evidence="2">Uncharacterized protein</fullName>
    </submittedName>
</protein>
<dbReference type="Proteomes" id="UP001281761">
    <property type="component" value="Unassembled WGS sequence"/>
</dbReference>
<comment type="caution">
    <text evidence="2">The sequence shown here is derived from an EMBL/GenBank/DDBJ whole genome shotgun (WGS) entry which is preliminary data.</text>
</comment>
<evidence type="ECO:0000313" key="3">
    <source>
        <dbReference type="Proteomes" id="UP001281761"/>
    </source>
</evidence>
<accession>A0ABQ9XNM4</accession>
<feature type="region of interest" description="Disordered" evidence="1">
    <location>
        <begin position="70"/>
        <end position="99"/>
    </location>
</feature>
<dbReference type="EMBL" id="JARBJD010000088">
    <property type="protein sequence ID" value="KAK2953641.1"/>
    <property type="molecule type" value="Genomic_DNA"/>
</dbReference>
<name>A0ABQ9XNM4_9EUKA</name>